<dbReference type="AlphaFoldDB" id="X1QA58"/>
<reference evidence="1" key="1">
    <citation type="journal article" date="2014" name="Front. Microbiol.">
        <title>High frequency of phylogenetically diverse reductive dehalogenase-homologous genes in deep subseafloor sedimentary metagenomes.</title>
        <authorList>
            <person name="Kawai M."/>
            <person name="Futagami T."/>
            <person name="Toyoda A."/>
            <person name="Takaki Y."/>
            <person name="Nishi S."/>
            <person name="Hori S."/>
            <person name="Arai W."/>
            <person name="Tsubouchi T."/>
            <person name="Morono Y."/>
            <person name="Uchiyama I."/>
            <person name="Ito T."/>
            <person name="Fujiyama A."/>
            <person name="Inagaki F."/>
            <person name="Takami H."/>
        </authorList>
    </citation>
    <scope>NUCLEOTIDE SEQUENCE</scope>
    <source>
        <strain evidence="1">Expedition CK06-06</strain>
    </source>
</reference>
<feature type="non-terminal residue" evidence="1">
    <location>
        <position position="1"/>
    </location>
</feature>
<organism evidence="1">
    <name type="scientific">marine sediment metagenome</name>
    <dbReference type="NCBI Taxonomy" id="412755"/>
    <lineage>
        <taxon>unclassified sequences</taxon>
        <taxon>metagenomes</taxon>
        <taxon>ecological metagenomes</taxon>
    </lineage>
</organism>
<dbReference type="EMBL" id="BARV01041106">
    <property type="protein sequence ID" value="GAI47925.1"/>
    <property type="molecule type" value="Genomic_DNA"/>
</dbReference>
<accession>X1QA58</accession>
<gene>
    <name evidence="1" type="ORF">S06H3_62379</name>
</gene>
<name>X1QA58_9ZZZZ</name>
<protein>
    <submittedName>
        <fullName evidence="1">Uncharacterized protein</fullName>
    </submittedName>
</protein>
<sequence length="102" mass="11776">NLGAGLYLSPKVSKSLFAQLYLMNDAFDNYKTIKLAHSEDDQVVKSLKMQGVDLGEFVYYQGFRGPIKIWDVRKVPENILVKEEFLRRSGDWAEFDDLEVVK</sequence>
<evidence type="ECO:0000313" key="1">
    <source>
        <dbReference type="EMBL" id="GAI47925.1"/>
    </source>
</evidence>
<comment type="caution">
    <text evidence="1">The sequence shown here is derived from an EMBL/GenBank/DDBJ whole genome shotgun (WGS) entry which is preliminary data.</text>
</comment>
<proteinExistence type="predicted"/>